<dbReference type="GO" id="GO:0071978">
    <property type="term" value="P:bacterial-type flagellum-dependent swarming motility"/>
    <property type="evidence" value="ECO:0007669"/>
    <property type="project" value="TreeGrafter"/>
</dbReference>
<dbReference type="InterPro" id="IPR036429">
    <property type="entry name" value="SpoA-like_sf"/>
</dbReference>
<dbReference type="PANTHER" id="PTHR30034:SF5">
    <property type="entry name" value="SECRETION SYSTEM APPARATUS PROTEIN SSAQ"/>
    <property type="match status" value="1"/>
</dbReference>
<geneLocation type="plasmid" evidence="4">
    <name>psj05684b</name>
</geneLocation>
<evidence type="ECO:0000313" key="3">
    <source>
        <dbReference type="EMBL" id="ASY65882.1"/>
    </source>
</evidence>
<dbReference type="NCBIfam" id="TIGR02551">
    <property type="entry name" value="SpaO_YscQ"/>
    <property type="match status" value="1"/>
</dbReference>
<dbReference type="Gene3D" id="2.30.330.10">
    <property type="entry name" value="SpoA-like"/>
    <property type="match status" value="1"/>
</dbReference>
<reference evidence="3 4" key="1">
    <citation type="submission" date="2017-08" db="EMBL/GenBank/DDBJ databases">
        <title>Multipartite genome sequences of Sinorhizobium species nodulating soybeans.</title>
        <authorList>
            <person name="Tian C.F."/>
        </authorList>
    </citation>
    <scope>NUCLEOTIDE SEQUENCE [LARGE SCALE GENOMIC DNA]</scope>
    <source>
        <strain evidence="3 4">CCBAU 05684</strain>
        <plasmid evidence="4">psj05684b</plasmid>
    </source>
</reference>
<dbReference type="PANTHER" id="PTHR30034">
    <property type="entry name" value="FLAGELLAR MOTOR SWITCH PROTEIN FLIM"/>
    <property type="match status" value="1"/>
</dbReference>
<dbReference type="eggNOG" id="COG1886">
    <property type="taxonomic scope" value="Bacteria"/>
</dbReference>
<organism evidence="3 4">
    <name type="scientific">Sinorhizobium sojae CCBAU 05684</name>
    <dbReference type="NCBI Taxonomy" id="716928"/>
    <lineage>
        <taxon>Bacteria</taxon>
        <taxon>Pseudomonadati</taxon>
        <taxon>Pseudomonadota</taxon>
        <taxon>Alphaproteobacteria</taxon>
        <taxon>Hyphomicrobiales</taxon>
        <taxon>Rhizobiaceae</taxon>
        <taxon>Sinorhizobium/Ensifer group</taxon>
        <taxon>Sinorhizobium</taxon>
    </lineage>
</organism>
<dbReference type="EMBL" id="CP023068">
    <property type="protein sequence ID" value="ASY65882.1"/>
    <property type="molecule type" value="Genomic_DNA"/>
</dbReference>
<dbReference type="InterPro" id="IPR013385">
    <property type="entry name" value="T3SS_SpaO/YscQ/SpaO"/>
</dbReference>
<comment type="similarity">
    <text evidence="1">Belongs to the FliN/MopA/SpaO family.</text>
</comment>
<evidence type="ECO:0000259" key="2">
    <source>
        <dbReference type="Pfam" id="PF01052"/>
    </source>
</evidence>
<dbReference type="SUPFAM" id="SSF101801">
    <property type="entry name" value="Surface presentation of antigens (SPOA)"/>
    <property type="match status" value="1"/>
</dbReference>
<dbReference type="STRING" id="716928.GCA_000261485_04533"/>
<dbReference type="GO" id="GO:0003774">
    <property type="term" value="F:cytoskeletal motor activity"/>
    <property type="evidence" value="ECO:0007669"/>
    <property type="project" value="InterPro"/>
</dbReference>
<dbReference type="KEGG" id="esj:SJ05684_b49000"/>
<dbReference type="AlphaFoldDB" id="A0A249PJG5"/>
<dbReference type="PRINTS" id="PR00956">
    <property type="entry name" value="FLGMOTORFLIN"/>
</dbReference>
<dbReference type="InterPro" id="IPR001172">
    <property type="entry name" value="FliN_T3SS_HrcQb"/>
</dbReference>
<gene>
    <name evidence="3" type="ORF">SJ05684_b49000</name>
</gene>
<evidence type="ECO:0000313" key="4">
    <source>
        <dbReference type="Proteomes" id="UP000217211"/>
    </source>
</evidence>
<evidence type="ECO:0000256" key="1">
    <source>
        <dbReference type="ARBA" id="ARBA00009226"/>
    </source>
</evidence>
<name>A0A249PJG5_9HYPH</name>
<dbReference type="InterPro" id="IPR001543">
    <property type="entry name" value="FliN-like_C"/>
</dbReference>
<feature type="domain" description="Flagellar motor switch protein FliN-like C-terminal" evidence="2">
    <location>
        <begin position="255"/>
        <end position="322"/>
    </location>
</feature>
<keyword evidence="4" id="KW-1185">Reference proteome</keyword>
<dbReference type="GO" id="GO:0050918">
    <property type="term" value="P:positive chemotaxis"/>
    <property type="evidence" value="ECO:0007669"/>
    <property type="project" value="TreeGrafter"/>
</dbReference>
<proteinExistence type="inferred from homology"/>
<sequence>MPEVPAAHVDAFNLLARIRVAFRLALATANVSIQPSDDRRALAEPVELAFFIGASKGRLMIPAAALDELAPGLGVRAKIATLTSLQRNLLLEEALALYLEVLENRVGEPVGLGSHEMPADHPITLSWMIELGGLPHYAELQLSTGAALKIGRAFDQPTPCLNGFAAELVHPVQLCVGAQRLSAGELESLEAGDIVLCEQSPTDDPFALISNHMIASLRRGDEGYVLTSGWQLLRSSWEHSFMANQEIPSEELEPLTDLPVQLVFEIGRAEFPLKEIAKMGKGTVLHARPSLSCAVNIMANGRLVGKGELIRVGEGLGVRIVRLSTDG</sequence>
<keyword evidence="3" id="KW-0614">Plasmid</keyword>
<dbReference type="Proteomes" id="UP000217211">
    <property type="component" value="Plasmid pSJ05684b"/>
</dbReference>
<protein>
    <submittedName>
        <fullName evidence="3">Putative translocation protein involved in type-III secretion process</fullName>
    </submittedName>
</protein>
<dbReference type="Pfam" id="PF01052">
    <property type="entry name" value="FliMN_C"/>
    <property type="match status" value="1"/>
</dbReference>
<dbReference type="GO" id="GO:0009425">
    <property type="term" value="C:bacterial-type flagellum basal body"/>
    <property type="evidence" value="ECO:0007669"/>
    <property type="project" value="InterPro"/>
</dbReference>
<dbReference type="GO" id="GO:0030254">
    <property type="term" value="P:protein secretion by the type III secretion system"/>
    <property type="evidence" value="ECO:0007669"/>
    <property type="project" value="InterPro"/>
</dbReference>
<accession>A0A249PJG5</accession>